<dbReference type="GO" id="GO:0005743">
    <property type="term" value="C:mitochondrial inner membrane"/>
    <property type="evidence" value="ECO:0007669"/>
    <property type="project" value="UniProtKB-SubCell"/>
</dbReference>
<comment type="caution">
    <text evidence="24">The sequence shown here is derived from an EMBL/GenBank/DDBJ whole genome shotgun (WGS) entry which is preliminary data.</text>
</comment>
<evidence type="ECO:0000256" key="11">
    <source>
        <dbReference type="ARBA" id="ARBA00049090"/>
    </source>
</evidence>
<evidence type="ECO:0000256" key="12">
    <source>
        <dbReference type="ARBA" id="ARBA00050592"/>
    </source>
</evidence>
<dbReference type="EMBL" id="VTPC01090970">
    <property type="protein sequence ID" value="KAF2880418.1"/>
    <property type="molecule type" value="Genomic_DNA"/>
</dbReference>
<keyword evidence="5" id="KW-0677">Repeat</keyword>
<name>A0A8K0C513_IGNLU</name>
<evidence type="ECO:0000256" key="13">
    <source>
        <dbReference type="ARBA" id="ARBA00050768"/>
    </source>
</evidence>
<keyword evidence="25" id="KW-1185">Reference proteome</keyword>
<comment type="subcellular location">
    <subcellularLocation>
        <location evidence="1">Mitochondrion inner membrane</location>
        <topology evidence="1">Multi-pass membrane protein</topology>
    </subcellularLocation>
</comment>
<evidence type="ECO:0000256" key="21">
    <source>
        <dbReference type="ARBA" id="ARBA00080567"/>
    </source>
</evidence>
<keyword evidence="3 23" id="KW-0813">Transport</keyword>
<comment type="catalytic activity">
    <reaction evidence="14">
        <text>L-homoarginine(in) + L-arginine(out) = L-homoarginine(out) + L-arginine(in)</text>
        <dbReference type="Rhea" id="RHEA:72799"/>
        <dbReference type="ChEBI" id="CHEBI:32682"/>
        <dbReference type="ChEBI" id="CHEBI:143006"/>
    </reaction>
</comment>
<evidence type="ECO:0000256" key="23">
    <source>
        <dbReference type="RuleBase" id="RU000488"/>
    </source>
</evidence>
<comment type="catalytic activity">
    <reaction evidence="13">
        <text>L-histidine(out) + L-arginine(in) = L-histidine(in) + L-arginine(out)</text>
        <dbReference type="Rhea" id="RHEA:71063"/>
        <dbReference type="ChEBI" id="CHEBI:32682"/>
        <dbReference type="ChEBI" id="CHEBI:57595"/>
    </reaction>
</comment>
<dbReference type="InterPro" id="IPR050567">
    <property type="entry name" value="Mitochondrial_Carrier"/>
</dbReference>
<comment type="catalytic activity">
    <reaction evidence="12">
        <text>L-histidine(out) = L-histidine(in)</text>
        <dbReference type="Rhea" id="RHEA:72807"/>
        <dbReference type="ChEBI" id="CHEBI:57595"/>
    </reaction>
</comment>
<dbReference type="AlphaFoldDB" id="A0A8K0C513"/>
<dbReference type="GO" id="GO:0005289">
    <property type="term" value="F:high-affinity L-arginine transmembrane transporter activity"/>
    <property type="evidence" value="ECO:0007669"/>
    <property type="project" value="TreeGrafter"/>
</dbReference>
<reference evidence="24" key="1">
    <citation type="submission" date="2019-08" db="EMBL/GenBank/DDBJ databases">
        <title>The genome of the North American firefly Photinus pyralis.</title>
        <authorList>
            <consortium name="Photinus pyralis genome working group"/>
            <person name="Fallon T.R."/>
            <person name="Sander Lower S.E."/>
            <person name="Weng J.-K."/>
        </authorList>
    </citation>
    <scope>NUCLEOTIDE SEQUENCE</scope>
    <source>
        <strain evidence="24">TRF0915ILg1</strain>
        <tissue evidence="24">Whole body</tissue>
    </source>
</reference>
<keyword evidence="8" id="KW-1133">Transmembrane helix</keyword>
<dbReference type="FunFam" id="1.50.40.10:FF:000037">
    <property type="entry name" value="Solute carrier family 25 member 29"/>
    <property type="match status" value="1"/>
</dbReference>
<evidence type="ECO:0000256" key="10">
    <source>
        <dbReference type="ARBA" id="ARBA00023136"/>
    </source>
</evidence>
<dbReference type="PROSITE" id="PS50920">
    <property type="entry name" value="SOLCAR"/>
    <property type="match status" value="3"/>
</dbReference>
<comment type="catalytic activity">
    <reaction evidence="15">
        <text>L-ornithine(in) + L-arginine(out) = L-ornithine(out) + L-arginine(in)</text>
        <dbReference type="Rhea" id="RHEA:34991"/>
        <dbReference type="ChEBI" id="CHEBI:32682"/>
        <dbReference type="ChEBI" id="CHEBI:46911"/>
    </reaction>
</comment>
<evidence type="ECO:0000256" key="4">
    <source>
        <dbReference type="ARBA" id="ARBA00022692"/>
    </source>
</evidence>
<dbReference type="SUPFAM" id="SSF103506">
    <property type="entry name" value="Mitochondrial carrier"/>
    <property type="match status" value="1"/>
</dbReference>
<evidence type="ECO:0000256" key="5">
    <source>
        <dbReference type="ARBA" id="ARBA00022737"/>
    </source>
</evidence>
<feature type="repeat" description="Solcar" evidence="22">
    <location>
        <begin position="180"/>
        <end position="268"/>
    </location>
</feature>
<keyword evidence="9" id="KW-0496">Mitochondrion</keyword>
<evidence type="ECO:0000256" key="7">
    <source>
        <dbReference type="ARBA" id="ARBA00022970"/>
    </source>
</evidence>
<dbReference type="PANTHER" id="PTHR45624">
    <property type="entry name" value="MITOCHONDRIAL BASIC AMINO ACIDS TRANSPORTER-RELATED"/>
    <property type="match status" value="1"/>
</dbReference>
<evidence type="ECO:0000256" key="19">
    <source>
        <dbReference type="ARBA" id="ARBA00078745"/>
    </source>
</evidence>
<feature type="repeat" description="Solcar" evidence="22">
    <location>
        <begin position="2"/>
        <end position="86"/>
    </location>
</feature>
<accession>A0A8K0C513</accession>
<dbReference type="GO" id="GO:1990575">
    <property type="term" value="P:mitochondrial L-ornithine transmembrane transport"/>
    <property type="evidence" value="ECO:0007669"/>
    <property type="project" value="TreeGrafter"/>
</dbReference>
<dbReference type="PANTHER" id="PTHR45624:SF61">
    <property type="entry name" value="MITOCHONDRIAL BASIC AMINO ACIDS TRANSPORTER"/>
    <property type="match status" value="1"/>
</dbReference>
<evidence type="ECO:0000256" key="8">
    <source>
        <dbReference type="ARBA" id="ARBA00022989"/>
    </source>
</evidence>
<evidence type="ECO:0000256" key="1">
    <source>
        <dbReference type="ARBA" id="ARBA00004448"/>
    </source>
</evidence>
<evidence type="ECO:0000313" key="25">
    <source>
        <dbReference type="Proteomes" id="UP000801492"/>
    </source>
</evidence>
<dbReference type="InterPro" id="IPR018108">
    <property type="entry name" value="MCP_transmembrane"/>
</dbReference>
<dbReference type="Pfam" id="PF00153">
    <property type="entry name" value="Mito_carr"/>
    <property type="match status" value="3"/>
</dbReference>
<evidence type="ECO:0000256" key="6">
    <source>
        <dbReference type="ARBA" id="ARBA00022792"/>
    </source>
</evidence>
<comment type="catalytic activity">
    <reaction evidence="16">
        <text>N(omega)-methyl-L-arginine(in) + L-arginine(out) = N(omega)-methyl-L-arginine(out) + L-arginine(in)</text>
        <dbReference type="Rhea" id="RHEA:72803"/>
        <dbReference type="ChEBI" id="CHEBI:32682"/>
        <dbReference type="ChEBI" id="CHEBI:114953"/>
    </reaction>
</comment>
<dbReference type="InterPro" id="IPR002067">
    <property type="entry name" value="MCP"/>
</dbReference>
<dbReference type="Gene3D" id="1.50.40.10">
    <property type="entry name" value="Mitochondrial carrier domain"/>
    <property type="match status" value="1"/>
</dbReference>
<evidence type="ECO:0000256" key="18">
    <source>
        <dbReference type="ARBA" id="ARBA00076491"/>
    </source>
</evidence>
<keyword evidence="7" id="KW-0029">Amino-acid transport</keyword>
<keyword evidence="4 22" id="KW-0812">Transmembrane</keyword>
<evidence type="ECO:0000313" key="24">
    <source>
        <dbReference type="EMBL" id="KAF2880418.1"/>
    </source>
</evidence>
<comment type="catalytic activity">
    <reaction evidence="11">
        <text>L-lysine(out) + L-arginine(in) = L-lysine(in) + L-arginine(out)</text>
        <dbReference type="Rhea" id="RHEA:70827"/>
        <dbReference type="ChEBI" id="CHEBI:32551"/>
        <dbReference type="ChEBI" id="CHEBI:32682"/>
    </reaction>
</comment>
<sequence length="310" mass="33141">MAADFVAGCLGGCAGVIVGHPFDTVKVHLQTQDVNRPRYKGTIDCLRSLIVKEGIRGVYRGMTSPLAGVAAINAIVFGVYGNTQRNFSDPDSLKSHFLAGSIAGLVQSGICSPMELAKSRVQVSGDNIGPLKCLSNIYKYEGVKGVFRGLGITTLREIPAFGSYFLSYELLTRTKDGTRASTATMLLAGGMAGCISWVIVYPVDVIKSRVQVDGMSGFPKYKNSWDCLQKSIASEGYAFLGRGLIPTVVRAFPTNAACFTVVTWSMRLLSGEMNLEVASSDGCSEGKSLWTHYENAVNSLTTSDSPATLT</sequence>
<dbReference type="InterPro" id="IPR023395">
    <property type="entry name" value="MCP_dom_sf"/>
</dbReference>
<dbReference type="Proteomes" id="UP000801492">
    <property type="component" value="Unassembled WGS sequence"/>
</dbReference>
<comment type="similarity">
    <text evidence="2 23">Belongs to the mitochondrial carrier (TC 2.A.29) family.</text>
</comment>
<proteinExistence type="inferred from homology"/>
<organism evidence="24 25">
    <name type="scientific">Ignelater luminosus</name>
    <name type="common">Cucubano</name>
    <name type="synonym">Pyrophorus luminosus</name>
    <dbReference type="NCBI Taxonomy" id="2038154"/>
    <lineage>
        <taxon>Eukaryota</taxon>
        <taxon>Metazoa</taxon>
        <taxon>Ecdysozoa</taxon>
        <taxon>Arthropoda</taxon>
        <taxon>Hexapoda</taxon>
        <taxon>Insecta</taxon>
        <taxon>Pterygota</taxon>
        <taxon>Neoptera</taxon>
        <taxon>Endopterygota</taxon>
        <taxon>Coleoptera</taxon>
        <taxon>Polyphaga</taxon>
        <taxon>Elateriformia</taxon>
        <taxon>Elateroidea</taxon>
        <taxon>Elateridae</taxon>
        <taxon>Agrypninae</taxon>
        <taxon>Pyrophorini</taxon>
        <taxon>Ignelater</taxon>
    </lineage>
</organism>
<dbReference type="PRINTS" id="PR00926">
    <property type="entry name" value="MITOCARRIER"/>
</dbReference>
<evidence type="ECO:0000256" key="17">
    <source>
        <dbReference type="ARBA" id="ARBA00071763"/>
    </source>
</evidence>
<evidence type="ECO:0000256" key="14">
    <source>
        <dbReference type="ARBA" id="ARBA00051045"/>
    </source>
</evidence>
<evidence type="ECO:0000256" key="15">
    <source>
        <dbReference type="ARBA" id="ARBA00051921"/>
    </source>
</evidence>
<protein>
    <recommendedName>
        <fullName evidence="17">Mitochondrial basic amino acids transporter</fullName>
    </recommendedName>
    <alternativeName>
        <fullName evidence="21">Carnitine/acylcarnitine translocase-like</fullName>
    </alternativeName>
    <alternativeName>
        <fullName evidence="20">Mitochondrial carnitine/acylcarnitine carrier protein CACL</fullName>
    </alternativeName>
    <alternativeName>
        <fullName evidence="19">Mitochondrial ornithine transporter 3</fullName>
    </alternativeName>
    <alternativeName>
        <fullName evidence="18">Solute carrier family 25 member 29</fullName>
    </alternativeName>
</protein>
<evidence type="ECO:0000256" key="3">
    <source>
        <dbReference type="ARBA" id="ARBA00022448"/>
    </source>
</evidence>
<evidence type="ECO:0000256" key="9">
    <source>
        <dbReference type="ARBA" id="ARBA00023128"/>
    </source>
</evidence>
<gene>
    <name evidence="24" type="ORF">ILUMI_25752</name>
</gene>
<evidence type="ECO:0000256" key="22">
    <source>
        <dbReference type="PROSITE-ProRule" id="PRU00282"/>
    </source>
</evidence>
<evidence type="ECO:0000256" key="2">
    <source>
        <dbReference type="ARBA" id="ARBA00006375"/>
    </source>
</evidence>
<feature type="repeat" description="Solcar" evidence="22">
    <location>
        <begin position="91"/>
        <end position="174"/>
    </location>
</feature>
<dbReference type="OrthoDB" id="193856at2759"/>
<keyword evidence="10 22" id="KW-0472">Membrane</keyword>
<evidence type="ECO:0000256" key="20">
    <source>
        <dbReference type="ARBA" id="ARBA00079387"/>
    </source>
</evidence>
<keyword evidence="6" id="KW-0999">Mitochondrion inner membrane</keyword>
<evidence type="ECO:0000256" key="16">
    <source>
        <dbReference type="ARBA" id="ARBA00052673"/>
    </source>
</evidence>